<feature type="disulfide bond" evidence="2">
    <location>
        <begin position="187"/>
        <end position="199"/>
    </location>
</feature>
<name>A0A067RDU5_ZOONE</name>
<dbReference type="PROSITE" id="PS50068">
    <property type="entry name" value="LDLRA_2"/>
    <property type="match status" value="1"/>
</dbReference>
<keyword evidence="5" id="KW-0732">Signal</keyword>
<evidence type="ECO:0000256" key="1">
    <source>
        <dbReference type="ARBA" id="ARBA00023157"/>
    </source>
</evidence>
<evidence type="ECO:0008006" key="8">
    <source>
        <dbReference type="Google" id="ProtNLM"/>
    </source>
</evidence>
<keyword evidence="7" id="KW-1185">Reference proteome</keyword>
<dbReference type="OrthoDB" id="8187887at2759"/>
<protein>
    <recommendedName>
        <fullName evidence="8">CUB domain-containing protein</fullName>
    </recommendedName>
</protein>
<keyword evidence="4" id="KW-0812">Transmembrane</keyword>
<dbReference type="InParanoid" id="A0A067RDU5"/>
<organism evidence="6 7">
    <name type="scientific">Zootermopsis nevadensis</name>
    <name type="common">Dampwood termite</name>
    <dbReference type="NCBI Taxonomy" id="136037"/>
    <lineage>
        <taxon>Eukaryota</taxon>
        <taxon>Metazoa</taxon>
        <taxon>Ecdysozoa</taxon>
        <taxon>Arthropoda</taxon>
        <taxon>Hexapoda</taxon>
        <taxon>Insecta</taxon>
        <taxon>Pterygota</taxon>
        <taxon>Neoptera</taxon>
        <taxon>Polyneoptera</taxon>
        <taxon>Dictyoptera</taxon>
        <taxon>Blattodea</taxon>
        <taxon>Blattoidea</taxon>
        <taxon>Termitoidae</taxon>
        <taxon>Termopsidae</taxon>
        <taxon>Zootermopsis</taxon>
    </lineage>
</organism>
<keyword evidence="4" id="KW-1133">Transmembrane helix</keyword>
<comment type="caution">
    <text evidence="2">Lacks conserved residue(s) required for the propagation of feature annotation.</text>
</comment>
<evidence type="ECO:0000256" key="5">
    <source>
        <dbReference type="SAM" id="SignalP"/>
    </source>
</evidence>
<evidence type="ECO:0000313" key="6">
    <source>
        <dbReference type="EMBL" id="KDR21942.1"/>
    </source>
</evidence>
<dbReference type="EMBL" id="KK852529">
    <property type="protein sequence ID" value="KDR21942.1"/>
    <property type="molecule type" value="Genomic_DNA"/>
</dbReference>
<evidence type="ECO:0000256" key="2">
    <source>
        <dbReference type="PROSITE-ProRule" id="PRU00124"/>
    </source>
</evidence>
<keyword evidence="1 2" id="KW-1015">Disulfide bond</keyword>
<evidence type="ECO:0000313" key="7">
    <source>
        <dbReference type="Proteomes" id="UP000027135"/>
    </source>
</evidence>
<dbReference type="InterPro" id="IPR002172">
    <property type="entry name" value="LDrepeatLR_classA_rpt"/>
</dbReference>
<dbReference type="AlphaFoldDB" id="A0A067RDU5"/>
<keyword evidence="4" id="KW-0472">Membrane</keyword>
<feature type="transmembrane region" description="Helical" evidence="4">
    <location>
        <begin position="353"/>
        <end position="373"/>
    </location>
</feature>
<sequence>MASCCQHWFSLHVLILALFQAPADAYLSVNFAFYCLQEGRPAVLHLQSKGPRSAAFVELNVRSPYTPTRDRQSGAATCRIEVTAPLGHEITVHLDHPKQFFPHRSSEKRQGSLPCFLELSHTDGTEALQKEAVRTFDLCNGSRMAFGTLFMANHLTLTWVPPEASLADKMVAKRLVITAVGKSMDVCNTRHRFFCVEGCISSEFACDGYNNCPLVADDENPADCEASAVKRGLLRDLASSEEGRQSDPRNFIQTILTKAVLKTLSEDKSGKRDLTSTTTSKPGQNIQSGFELTSGMFRDVSDMILKKLLSKAKGVQVTEPSNFTMKTATTKPSWSDDPEDPTVPAGLAHYGPWGYLMLGMLICGAILMLCGLWECCCRSSKHRLPAGSQVSTSAATTVFIINSTGNIGGHRRNSAIQQDEAPPTPGPPSYEELDQPPLYSALFPVTKLSNTEENGVISGQHI</sequence>
<dbReference type="eggNOG" id="ENOG502S55B">
    <property type="taxonomic scope" value="Eukaryota"/>
</dbReference>
<evidence type="ECO:0000256" key="4">
    <source>
        <dbReference type="SAM" id="Phobius"/>
    </source>
</evidence>
<gene>
    <name evidence="6" type="ORF">L798_02829</name>
</gene>
<accession>A0A067RDU5</accession>
<evidence type="ECO:0000256" key="3">
    <source>
        <dbReference type="SAM" id="MobiDB-lite"/>
    </source>
</evidence>
<dbReference type="OMA" id="HYGPWGY"/>
<dbReference type="Proteomes" id="UP000027135">
    <property type="component" value="Unassembled WGS sequence"/>
</dbReference>
<feature type="signal peptide" evidence="5">
    <location>
        <begin position="1"/>
        <end position="25"/>
    </location>
</feature>
<feature type="chain" id="PRO_5001645025" description="CUB domain-containing protein" evidence="5">
    <location>
        <begin position="26"/>
        <end position="462"/>
    </location>
</feature>
<feature type="region of interest" description="Disordered" evidence="3">
    <location>
        <begin position="410"/>
        <end position="433"/>
    </location>
</feature>
<reference evidence="6 7" key="1">
    <citation type="journal article" date="2014" name="Nat. Commun.">
        <title>Molecular traces of alternative social organization in a termite genome.</title>
        <authorList>
            <person name="Terrapon N."/>
            <person name="Li C."/>
            <person name="Robertson H.M."/>
            <person name="Ji L."/>
            <person name="Meng X."/>
            <person name="Booth W."/>
            <person name="Chen Z."/>
            <person name="Childers C.P."/>
            <person name="Glastad K.M."/>
            <person name="Gokhale K."/>
            <person name="Gowin J."/>
            <person name="Gronenberg W."/>
            <person name="Hermansen R.A."/>
            <person name="Hu H."/>
            <person name="Hunt B.G."/>
            <person name="Huylmans A.K."/>
            <person name="Khalil S.M."/>
            <person name="Mitchell R.D."/>
            <person name="Munoz-Torres M.C."/>
            <person name="Mustard J.A."/>
            <person name="Pan H."/>
            <person name="Reese J.T."/>
            <person name="Scharf M.E."/>
            <person name="Sun F."/>
            <person name="Vogel H."/>
            <person name="Xiao J."/>
            <person name="Yang W."/>
            <person name="Yang Z."/>
            <person name="Yang Z."/>
            <person name="Zhou J."/>
            <person name="Zhu J."/>
            <person name="Brent C.S."/>
            <person name="Elsik C.G."/>
            <person name="Goodisman M.A."/>
            <person name="Liberles D.A."/>
            <person name="Roe R.M."/>
            <person name="Vargo E.L."/>
            <person name="Vilcinskas A."/>
            <person name="Wang J."/>
            <person name="Bornberg-Bauer E."/>
            <person name="Korb J."/>
            <person name="Zhang G."/>
            <person name="Liebig J."/>
        </authorList>
    </citation>
    <scope>NUCLEOTIDE SEQUENCE [LARGE SCALE GENOMIC DNA]</scope>
    <source>
        <tissue evidence="6">Whole organism</tissue>
    </source>
</reference>
<proteinExistence type="predicted"/>